<keyword evidence="2" id="KW-0732">Signal</keyword>
<dbReference type="Pfam" id="PF20434">
    <property type="entry name" value="BD-FAE"/>
    <property type="match status" value="1"/>
</dbReference>
<dbReference type="InterPro" id="IPR050300">
    <property type="entry name" value="GDXG_lipolytic_enzyme"/>
</dbReference>
<evidence type="ECO:0000256" key="2">
    <source>
        <dbReference type="SAM" id="SignalP"/>
    </source>
</evidence>
<feature type="domain" description="BD-FAE-like" evidence="4">
    <location>
        <begin position="73"/>
        <end position="181"/>
    </location>
</feature>
<dbReference type="AlphaFoldDB" id="A0A517TEL0"/>
<dbReference type="RefSeq" id="WP_197439793.1">
    <property type="nucleotide sequence ID" value="NZ_CP036316.1"/>
</dbReference>
<evidence type="ECO:0000259" key="3">
    <source>
        <dbReference type="Pfam" id="PF00326"/>
    </source>
</evidence>
<dbReference type="PANTHER" id="PTHR48081:SF6">
    <property type="entry name" value="PEPTIDASE S9 PROLYL OLIGOPEPTIDASE CATALYTIC DOMAIN-CONTAINING PROTEIN"/>
    <property type="match status" value="1"/>
</dbReference>
<dbReference type="EC" id="3.1.1.72" evidence="5"/>
<evidence type="ECO:0000259" key="4">
    <source>
        <dbReference type="Pfam" id="PF20434"/>
    </source>
</evidence>
<dbReference type="EMBL" id="CP036316">
    <property type="protein sequence ID" value="QDT66813.1"/>
    <property type="molecule type" value="Genomic_DNA"/>
</dbReference>
<sequence precursor="true">MSNFSVMKWSLFSLLLTAMLGGSSAWAKDDVPVLKVWPAGAPGEKGDVEPEQQVQRKNNDIHYANVTEPELFVYLAPEGKNTGASVLVCPGGGYNILSWVKEGIEIAEWLNEAGVNAFVLKYRVPRRKDQEPWLAPLQDSQRAMSMIRSNADKWDIDPERVGILGFSAGGNLTIRTSTQFDERAYEPIDAIDDQNCRPNFAIPIYPAYLLHESGKGILESIKLPKNTPPMFIAIAEDDRSWIRGTLEFALALEEAKVPYELHVYPSGGHGFGKRGPSRAGTEWPLECEEWMSENGFLKK</sequence>
<dbReference type="PANTHER" id="PTHR48081">
    <property type="entry name" value="AB HYDROLASE SUPERFAMILY PROTEIN C4A8.06C"/>
    <property type="match status" value="1"/>
</dbReference>
<feature type="chain" id="PRO_5021813260" evidence="2">
    <location>
        <begin position="28"/>
        <end position="299"/>
    </location>
</feature>
<dbReference type="SUPFAM" id="SSF53474">
    <property type="entry name" value="alpha/beta-Hydrolases"/>
    <property type="match status" value="1"/>
</dbReference>
<dbReference type="InterPro" id="IPR049492">
    <property type="entry name" value="BD-FAE-like_dom"/>
</dbReference>
<dbReference type="InterPro" id="IPR001375">
    <property type="entry name" value="Peptidase_S9_cat"/>
</dbReference>
<name>A0A517TEL0_9PLAN</name>
<dbReference type="Pfam" id="PF00326">
    <property type="entry name" value="Peptidase_S9"/>
    <property type="match status" value="1"/>
</dbReference>
<evidence type="ECO:0000256" key="1">
    <source>
        <dbReference type="ARBA" id="ARBA00022801"/>
    </source>
</evidence>
<dbReference type="Gene3D" id="3.40.50.1820">
    <property type="entry name" value="alpha/beta hydrolase"/>
    <property type="match status" value="1"/>
</dbReference>
<keyword evidence="1 5" id="KW-0378">Hydrolase</keyword>
<accession>A0A517TEL0</accession>
<dbReference type="Proteomes" id="UP000319976">
    <property type="component" value="Chromosome"/>
</dbReference>
<gene>
    <name evidence="5" type="primary">axeA1_2</name>
    <name evidence="5" type="ORF">V22_40850</name>
</gene>
<reference evidence="5 6" key="1">
    <citation type="submission" date="2019-02" db="EMBL/GenBank/DDBJ databases">
        <title>Deep-cultivation of Planctomycetes and their phenomic and genomic characterization uncovers novel biology.</title>
        <authorList>
            <person name="Wiegand S."/>
            <person name="Jogler M."/>
            <person name="Boedeker C."/>
            <person name="Pinto D."/>
            <person name="Vollmers J."/>
            <person name="Rivas-Marin E."/>
            <person name="Kohn T."/>
            <person name="Peeters S.H."/>
            <person name="Heuer A."/>
            <person name="Rast P."/>
            <person name="Oberbeckmann S."/>
            <person name="Bunk B."/>
            <person name="Jeske O."/>
            <person name="Meyerdierks A."/>
            <person name="Storesund J.E."/>
            <person name="Kallscheuer N."/>
            <person name="Luecker S."/>
            <person name="Lage O.M."/>
            <person name="Pohl T."/>
            <person name="Merkel B.J."/>
            <person name="Hornburger P."/>
            <person name="Mueller R.-W."/>
            <person name="Bruemmer F."/>
            <person name="Labrenz M."/>
            <person name="Spormann A.M."/>
            <person name="Op den Camp H."/>
            <person name="Overmann J."/>
            <person name="Amann R."/>
            <person name="Jetten M.S.M."/>
            <person name="Mascher T."/>
            <person name="Medema M.H."/>
            <person name="Devos D.P."/>
            <person name="Kaster A.-K."/>
            <person name="Ovreas L."/>
            <person name="Rohde M."/>
            <person name="Galperin M.Y."/>
            <person name="Jogler C."/>
        </authorList>
    </citation>
    <scope>NUCLEOTIDE SEQUENCE [LARGE SCALE GENOMIC DNA]</scope>
    <source>
        <strain evidence="5 6">V22</strain>
    </source>
</reference>
<feature type="domain" description="Peptidase S9 prolyl oligopeptidase catalytic" evidence="3">
    <location>
        <begin position="225"/>
        <end position="275"/>
    </location>
</feature>
<dbReference type="KEGG" id="chya:V22_40850"/>
<dbReference type="GO" id="GO:0046555">
    <property type="term" value="F:acetylxylan esterase activity"/>
    <property type="evidence" value="ECO:0007669"/>
    <property type="project" value="UniProtKB-EC"/>
</dbReference>
<evidence type="ECO:0000313" key="5">
    <source>
        <dbReference type="EMBL" id="QDT66813.1"/>
    </source>
</evidence>
<evidence type="ECO:0000313" key="6">
    <source>
        <dbReference type="Proteomes" id="UP000319976"/>
    </source>
</evidence>
<keyword evidence="6" id="KW-1185">Reference proteome</keyword>
<organism evidence="5 6">
    <name type="scientific">Calycomorphotria hydatis</name>
    <dbReference type="NCBI Taxonomy" id="2528027"/>
    <lineage>
        <taxon>Bacteria</taxon>
        <taxon>Pseudomonadati</taxon>
        <taxon>Planctomycetota</taxon>
        <taxon>Planctomycetia</taxon>
        <taxon>Planctomycetales</taxon>
        <taxon>Planctomycetaceae</taxon>
        <taxon>Calycomorphotria</taxon>
    </lineage>
</organism>
<feature type="signal peptide" evidence="2">
    <location>
        <begin position="1"/>
        <end position="27"/>
    </location>
</feature>
<proteinExistence type="predicted"/>
<protein>
    <submittedName>
        <fullName evidence="5">Acetylxylan esterase</fullName>
        <ecNumber evidence="5">3.1.1.72</ecNumber>
    </submittedName>
</protein>
<dbReference type="InterPro" id="IPR029058">
    <property type="entry name" value="AB_hydrolase_fold"/>
</dbReference>